<dbReference type="Proteomes" id="UP000291793">
    <property type="component" value="Unassembled WGS sequence"/>
</dbReference>
<evidence type="ECO:0000313" key="2">
    <source>
        <dbReference type="Proteomes" id="UP000291793"/>
    </source>
</evidence>
<dbReference type="OrthoDB" id="6631352at2"/>
<protein>
    <submittedName>
        <fullName evidence="1">Uncharacterized protein</fullName>
    </submittedName>
</protein>
<dbReference type="AlphaFoldDB" id="A0A4V6N3R2"/>
<proteinExistence type="predicted"/>
<reference evidence="1 2" key="1">
    <citation type="submission" date="2019-02" db="EMBL/GenBank/DDBJ databases">
        <title>The draft genome of Kosakonia quasisacchari strain WCHKQ120001.</title>
        <authorList>
            <person name="Wang C."/>
            <person name="Feng Y."/>
            <person name="Zong Z."/>
        </authorList>
    </citation>
    <scope>NUCLEOTIDE SEQUENCE [LARGE SCALE GENOMIC DNA]</scope>
    <source>
        <strain evidence="1 2">WCHKQ120001</strain>
    </source>
</reference>
<dbReference type="EMBL" id="SJOP01000006">
    <property type="protein sequence ID" value="TCC12666.1"/>
    <property type="molecule type" value="Genomic_DNA"/>
</dbReference>
<keyword evidence="2" id="KW-1185">Reference proteome</keyword>
<dbReference type="RefSeq" id="WP_131408491.1">
    <property type="nucleotide sequence ID" value="NZ_CATKPI010000011.1"/>
</dbReference>
<accession>A0A4V6N3R2</accession>
<organism evidence="1 2">
    <name type="scientific">Kosakonia quasisacchari</name>
    <dbReference type="NCBI Taxonomy" id="2529380"/>
    <lineage>
        <taxon>Bacteria</taxon>
        <taxon>Pseudomonadati</taxon>
        <taxon>Pseudomonadota</taxon>
        <taxon>Gammaproteobacteria</taxon>
        <taxon>Enterobacterales</taxon>
        <taxon>Enterobacteriaceae</taxon>
        <taxon>Kosakonia</taxon>
    </lineage>
</organism>
<evidence type="ECO:0000313" key="1">
    <source>
        <dbReference type="EMBL" id="TCC12666.1"/>
    </source>
</evidence>
<gene>
    <name evidence="1" type="ORF">E0L21_08470</name>
</gene>
<sequence length="338" mass="37750">MQNLIFIVEEELFDENSTEDIITTLITNGEEIELEKTARNSKNASAIKNRKETEDKENNILNNQFASLSLAIAARLLPLPIAVLVNAAPAAYSLYQLFTKKDEGDISAVNLKQSANSFDKYLKRISITPEMAAHKNYHFQPGHPQVNLAYIRHPLSEYNETKKNLYIPSDNLDDILLQEREAEMVRVFVTLGATKIEFHKESVEKKSNSVKAKLEAGIPYGSGEAEISTNSASVGIDTNKRVIKLSEREWKQDTQIDRSQFSWLSFEPSWEAIVFARENGGCLSAELELKKKTVFSSSQEGKAGIGANLFNASASAGVTLNNEEDEIYTVHVEFSKPV</sequence>
<comment type="caution">
    <text evidence="1">The sequence shown here is derived from an EMBL/GenBank/DDBJ whole genome shotgun (WGS) entry which is preliminary data.</text>
</comment>
<name>A0A4V6N3R2_9ENTR</name>